<evidence type="ECO:0000256" key="1">
    <source>
        <dbReference type="SAM" id="Phobius"/>
    </source>
</evidence>
<feature type="chain" id="PRO_5009255136" evidence="2">
    <location>
        <begin position="33"/>
        <end position="661"/>
    </location>
</feature>
<dbReference type="AlphaFoldDB" id="A0A1H1N3F5"/>
<proteinExistence type="predicted"/>
<dbReference type="eggNOG" id="COG1361">
    <property type="taxonomic scope" value="Bacteria"/>
</dbReference>
<sequence length="661" mass="68291">MTHPRSGAWARAVAVLAAIGAFSLGTVPAASADDATSNATVSIGEVTPAILDYDTEVTVVATVTNTGSEPITGATARLGIDREDGHTRSWVETWSTADDDGPVGLEILTEEIDEIEPGEDASVTFEFTRAQAGIGSWTDWGAHGIAVAVNTGDGVVVDRTFVVWSPEGSDDVAPVQVGLLAPVVGPLVSTDPTTAELALTDAVRPDSRLADVVAATEDQPIAWAVDPWLVQEANLVETDDAKAWVADVVAGAQDRDVFALPALDPDPAALAHAGERVPRLDVTGPGSEWRTDLIWPAPAPDRETVAASADAADFVVVTGALAPSASSVATPDATTRVDVDGSSATAVVADESLSDLITRATSGDAEVGDARQVMAETATIAAERPSQTTTVLAAFPRDWTPDAELTADALSALDALPWAGVVDLDTVLETTPTPGSRTPLPASVVADAELDVADVDLLVRDRASIAEFSTIVEDPDALLAEVDPALVAPTAIAGRDEPEARDSDVVIAHGRAAELLDAVSIVESSDYNLIAESGDLRVNVQNDLGQDATVQVVLEPDDSALQADTVPPAVITAGTVTPVPVPVTAVGSGDVNVTISILAPDGSRVADSSTFEVRVRADWAGVGLWVISIILGGFLVGGIWRTVRRHRRNTATARSEQGATP</sequence>
<dbReference type="STRING" id="545619.SAMN04489860_0425"/>
<dbReference type="RefSeq" id="WP_157270243.1">
    <property type="nucleotide sequence ID" value="NZ_LT629776.1"/>
</dbReference>
<dbReference type="EMBL" id="LT629776">
    <property type="protein sequence ID" value="SDR93661.1"/>
    <property type="molecule type" value="Genomic_DNA"/>
</dbReference>
<gene>
    <name evidence="3" type="ORF">SAMN04489860_0425</name>
</gene>
<keyword evidence="4" id="KW-1185">Reference proteome</keyword>
<dbReference type="Proteomes" id="UP000185663">
    <property type="component" value="Chromosome I"/>
</dbReference>
<feature type="signal peptide" evidence="2">
    <location>
        <begin position="1"/>
        <end position="32"/>
    </location>
</feature>
<dbReference type="Gene3D" id="2.60.40.10">
    <property type="entry name" value="Immunoglobulins"/>
    <property type="match status" value="1"/>
</dbReference>
<dbReference type="Pfam" id="PF19516">
    <property type="entry name" value="DUF6049"/>
    <property type="match status" value="1"/>
</dbReference>
<organism evidence="3 4">
    <name type="scientific">Paraoerskovia marina</name>
    <dbReference type="NCBI Taxonomy" id="545619"/>
    <lineage>
        <taxon>Bacteria</taxon>
        <taxon>Bacillati</taxon>
        <taxon>Actinomycetota</taxon>
        <taxon>Actinomycetes</taxon>
        <taxon>Micrococcales</taxon>
        <taxon>Cellulomonadaceae</taxon>
        <taxon>Paraoerskovia</taxon>
    </lineage>
</organism>
<dbReference type="GO" id="GO:0005975">
    <property type="term" value="P:carbohydrate metabolic process"/>
    <property type="evidence" value="ECO:0007669"/>
    <property type="project" value="UniProtKB-ARBA"/>
</dbReference>
<keyword evidence="2" id="KW-0732">Signal</keyword>
<evidence type="ECO:0000313" key="4">
    <source>
        <dbReference type="Proteomes" id="UP000185663"/>
    </source>
</evidence>
<dbReference type="OrthoDB" id="3267347at2"/>
<dbReference type="InterPro" id="IPR013783">
    <property type="entry name" value="Ig-like_fold"/>
</dbReference>
<name>A0A1H1N3F5_9CELL</name>
<feature type="transmembrane region" description="Helical" evidence="1">
    <location>
        <begin position="619"/>
        <end position="640"/>
    </location>
</feature>
<keyword evidence="1" id="KW-0472">Membrane</keyword>
<keyword evidence="1" id="KW-0812">Transmembrane</keyword>
<evidence type="ECO:0000256" key="2">
    <source>
        <dbReference type="SAM" id="SignalP"/>
    </source>
</evidence>
<accession>A0A1H1N3F5</accession>
<reference evidence="3 4" key="1">
    <citation type="submission" date="2016-10" db="EMBL/GenBank/DDBJ databases">
        <authorList>
            <person name="de Groot N.N."/>
        </authorList>
    </citation>
    <scope>NUCLEOTIDE SEQUENCE [LARGE SCALE GENOMIC DNA]</scope>
    <source>
        <strain evidence="3 4">DSM 22126</strain>
    </source>
</reference>
<evidence type="ECO:0000313" key="3">
    <source>
        <dbReference type="EMBL" id="SDR93661.1"/>
    </source>
</evidence>
<keyword evidence="1" id="KW-1133">Transmembrane helix</keyword>
<dbReference type="InterPro" id="IPR046112">
    <property type="entry name" value="DUF6049"/>
</dbReference>
<protein>
    <submittedName>
        <fullName evidence="3">Uncharacterized protein</fullName>
    </submittedName>
</protein>